<protein>
    <submittedName>
        <fullName evidence="11">Hypoxia induced protein conserved region-domain-containing protein</fullName>
    </submittedName>
</protein>
<dbReference type="PROSITE" id="PS51503">
    <property type="entry name" value="HIG1"/>
    <property type="match status" value="1"/>
</dbReference>
<proteinExistence type="inferred from homology"/>
<evidence type="ECO:0000313" key="11">
    <source>
        <dbReference type="EMBL" id="KAA8894882.1"/>
    </source>
</evidence>
<evidence type="ECO:0000256" key="9">
    <source>
        <dbReference type="SAM" id="Phobius"/>
    </source>
</evidence>
<evidence type="ECO:0000256" key="2">
    <source>
        <dbReference type="ARBA" id="ARBA00004325"/>
    </source>
</evidence>
<accession>A0A5J5EGQ2</accession>
<name>A0A5J5EGQ2_9PEZI</name>
<evidence type="ECO:0000256" key="5">
    <source>
        <dbReference type="ARBA" id="ARBA00022692"/>
    </source>
</evidence>
<dbReference type="Proteomes" id="UP000326924">
    <property type="component" value="Unassembled WGS sequence"/>
</dbReference>
<evidence type="ECO:0000256" key="7">
    <source>
        <dbReference type="ARBA" id="ARBA00023128"/>
    </source>
</evidence>
<comment type="similarity">
    <text evidence="3">Belongs to the RCF1 family.</text>
</comment>
<reference evidence="11 12" key="1">
    <citation type="submission" date="2019-09" db="EMBL/GenBank/DDBJ databases">
        <title>Draft genome of the ectomycorrhizal ascomycete Sphaerosporella brunnea.</title>
        <authorList>
            <consortium name="DOE Joint Genome Institute"/>
            <person name="Benucci G.M."/>
            <person name="Marozzi G."/>
            <person name="Antonielli L."/>
            <person name="Sanchez S."/>
            <person name="Marco P."/>
            <person name="Wang X."/>
            <person name="Falini L.B."/>
            <person name="Barry K."/>
            <person name="Haridas S."/>
            <person name="Lipzen A."/>
            <person name="Labutti K."/>
            <person name="Grigoriev I.V."/>
            <person name="Murat C."/>
            <person name="Martin F."/>
            <person name="Albertini E."/>
            <person name="Donnini D."/>
            <person name="Bonito G."/>
        </authorList>
    </citation>
    <scope>NUCLEOTIDE SEQUENCE [LARGE SCALE GENOMIC DNA]</scope>
    <source>
        <strain evidence="11 12">Sb_GMNB300</strain>
    </source>
</reference>
<dbReference type="PANTHER" id="PTHR12297:SF3">
    <property type="entry name" value="HIG1 DOMAIN FAMILY MEMBER 1A"/>
    <property type="match status" value="1"/>
</dbReference>
<evidence type="ECO:0000256" key="6">
    <source>
        <dbReference type="ARBA" id="ARBA00022989"/>
    </source>
</evidence>
<gene>
    <name evidence="11" type="ORF">FN846DRAFT_758232</name>
</gene>
<dbReference type="AlphaFoldDB" id="A0A5J5EGQ2"/>
<keyword evidence="6 9" id="KW-1133">Transmembrane helix</keyword>
<keyword evidence="7" id="KW-0496">Mitochondrion</keyword>
<dbReference type="InterPro" id="IPR050355">
    <property type="entry name" value="RCF1"/>
</dbReference>
<dbReference type="InterPro" id="IPR007667">
    <property type="entry name" value="Hypoxia_induced_domain"/>
</dbReference>
<keyword evidence="8 9" id="KW-0472">Membrane</keyword>
<evidence type="ECO:0000256" key="3">
    <source>
        <dbReference type="ARBA" id="ARBA00009366"/>
    </source>
</evidence>
<dbReference type="EMBL" id="VXIS01000304">
    <property type="protein sequence ID" value="KAA8894882.1"/>
    <property type="molecule type" value="Genomic_DNA"/>
</dbReference>
<dbReference type="Pfam" id="PF04588">
    <property type="entry name" value="HIG_1_N"/>
    <property type="match status" value="1"/>
</dbReference>
<evidence type="ECO:0000256" key="1">
    <source>
        <dbReference type="ARBA" id="ARBA00002584"/>
    </source>
</evidence>
<feature type="transmembrane region" description="Helical" evidence="9">
    <location>
        <begin position="69"/>
        <end position="86"/>
    </location>
</feature>
<dbReference type="OrthoDB" id="6604018at2759"/>
<comment type="subcellular location">
    <subcellularLocation>
        <location evidence="2">Mitochondrion membrane</location>
    </subcellularLocation>
</comment>
<organism evidence="11 12">
    <name type="scientific">Sphaerosporella brunnea</name>
    <dbReference type="NCBI Taxonomy" id="1250544"/>
    <lineage>
        <taxon>Eukaryota</taxon>
        <taxon>Fungi</taxon>
        <taxon>Dikarya</taxon>
        <taxon>Ascomycota</taxon>
        <taxon>Pezizomycotina</taxon>
        <taxon>Pezizomycetes</taxon>
        <taxon>Pezizales</taxon>
        <taxon>Pyronemataceae</taxon>
        <taxon>Sphaerosporella</taxon>
    </lineage>
</organism>
<comment type="subunit">
    <text evidence="4">Associates with the respiratory chain complex III/complex IV supercomplex.</text>
</comment>
<evidence type="ECO:0000259" key="10">
    <source>
        <dbReference type="PROSITE" id="PS51503"/>
    </source>
</evidence>
<dbReference type="FunCoup" id="A0A5J5EGQ2">
    <property type="interactions" value="67"/>
</dbReference>
<comment type="function">
    <text evidence="1">Cytochrome c oxidase subunit which plays a role in assembly of respiratory supercomplexes.</text>
</comment>
<evidence type="ECO:0000256" key="8">
    <source>
        <dbReference type="ARBA" id="ARBA00023136"/>
    </source>
</evidence>
<evidence type="ECO:0000256" key="4">
    <source>
        <dbReference type="ARBA" id="ARBA00011565"/>
    </source>
</evidence>
<dbReference type="PANTHER" id="PTHR12297">
    <property type="entry name" value="HYPOXIA-INDUCBILE GENE 1 HIG1 -RELATED"/>
    <property type="match status" value="1"/>
</dbReference>
<dbReference type="InParanoid" id="A0A5J5EGQ2"/>
<dbReference type="GO" id="GO:0097250">
    <property type="term" value="P:mitochondrial respirasome assembly"/>
    <property type="evidence" value="ECO:0007669"/>
    <property type="project" value="TreeGrafter"/>
</dbReference>
<keyword evidence="5 9" id="KW-0812">Transmembrane</keyword>
<feature type="non-terminal residue" evidence="11">
    <location>
        <position position="132"/>
    </location>
</feature>
<evidence type="ECO:0000313" key="12">
    <source>
        <dbReference type="Proteomes" id="UP000326924"/>
    </source>
</evidence>
<keyword evidence="12" id="KW-1185">Reference proteome</keyword>
<sequence>MSSRPLPSSFDDNPDFYEENRLAKLWRRLKEEPLIPIGCLATSYALYKATRSIRSGNKEATNKFFRMRIYGQAFTLAAMIAGSYYYQGQRAAEKERDAKVAEVKGKERSKAWIRELELRDQEEKEMIARAKK</sequence>
<dbReference type="GO" id="GO:0031966">
    <property type="term" value="C:mitochondrial membrane"/>
    <property type="evidence" value="ECO:0007669"/>
    <property type="project" value="UniProtKB-SubCell"/>
</dbReference>
<dbReference type="Gene3D" id="6.10.140.1320">
    <property type="match status" value="1"/>
</dbReference>
<comment type="caution">
    <text evidence="11">The sequence shown here is derived from an EMBL/GenBank/DDBJ whole genome shotgun (WGS) entry which is preliminary data.</text>
</comment>
<feature type="domain" description="HIG1" evidence="10">
    <location>
        <begin position="6"/>
        <end position="97"/>
    </location>
</feature>